<keyword evidence="9" id="KW-0597">Phosphoprotein</keyword>
<evidence type="ECO:0000313" key="35">
    <source>
        <dbReference type="Proteomes" id="UP000801492"/>
    </source>
</evidence>
<dbReference type="Pfam" id="PF00096">
    <property type="entry name" value="zf-C2H2"/>
    <property type="match status" value="8"/>
</dbReference>
<dbReference type="GO" id="GO:0008380">
    <property type="term" value="P:RNA splicing"/>
    <property type="evidence" value="ECO:0007669"/>
    <property type="project" value="UniProtKB-KW"/>
</dbReference>
<dbReference type="InterPro" id="IPR013087">
    <property type="entry name" value="Znf_C2H2_type"/>
</dbReference>
<dbReference type="InterPro" id="IPR036265">
    <property type="entry name" value="HIT-like_sf"/>
</dbReference>
<evidence type="ECO:0000256" key="11">
    <source>
        <dbReference type="ARBA" id="ARBA00022723"/>
    </source>
</evidence>
<dbReference type="FunFam" id="3.30.200.40:FF:000001">
    <property type="entry name" value="m7GpppX diphosphatase"/>
    <property type="match status" value="1"/>
</dbReference>
<dbReference type="GO" id="GO:0000978">
    <property type="term" value="F:RNA polymerase II cis-regulatory region sequence-specific DNA binding"/>
    <property type="evidence" value="ECO:0007669"/>
    <property type="project" value="TreeGrafter"/>
</dbReference>
<keyword evidence="17" id="KW-0805">Transcription regulation</keyword>
<proteinExistence type="inferred from homology"/>
<dbReference type="InterPro" id="IPR011145">
    <property type="entry name" value="Scavenger_mRNA_decap_enz_N"/>
</dbReference>
<evidence type="ECO:0000256" key="4">
    <source>
        <dbReference type="ARBA" id="ARBA00010208"/>
    </source>
</evidence>
<feature type="domain" description="C2H2-type" evidence="32">
    <location>
        <begin position="188"/>
        <end position="215"/>
    </location>
</feature>
<comment type="similarity">
    <text evidence="4">Belongs to the HIT family.</text>
</comment>
<dbReference type="InterPro" id="IPR012934">
    <property type="entry name" value="Znf_AD"/>
</dbReference>
<dbReference type="OrthoDB" id="6077919at2759"/>
<feature type="domain" description="ZAD" evidence="33">
    <location>
        <begin position="14"/>
        <end position="84"/>
    </location>
</feature>
<dbReference type="Pfam" id="PF05652">
    <property type="entry name" value="DcpS"/>
    <property type="match status" value="1"/>
</dbReference>
<evidence type="ECO:0000256" key="31">
    <source>
        <dbReference type="SAM" id="MobiDB-lite"/>
    </source>
</evidence>
<dbReference type="Pfam" id="PF11969">
    <property type="entry name" value="DcpS_C"/>
    <property type="match status" value="1"/>
</dbReference>
<feature type="domain" description="C2H2-type" evidence="32">
    <location>
        <begin position="412"/>
        <end position="439"/>
    </location>
</feature>
<dbReference type="Gene3D" id="3.30.200.40">
    <property type="entry name" value="Scavenger mRNA decapping enzyme, N-terminal domain"/>
    <property type="match status" value="1"/>
</dbReference>
<evidence type="ECO:0000256" key="13">
    <source>
        <dbReference type="ARBA" id="ARBA00022771"/>
    </source>
</evidence>
<dbReference type="GO" id="GO:0003700">
    <property type="term" value="F:DNA-binding transcription factor activity"/>
    <property type="evidence" value="ECO:0007669"/>
    <property type="project" value="TreeGrafter"/>
</dbReference>
<evidence type="ECO:0000259" key="32">
    <source>
        <dbReference type="PROSITE" id="PS50157"/>
    </source>
</evidence>
<evidence type="ECO:0000256" key="15">
    <source>
        <dbReference type="ARBA" id="ARBA00022833"/>
    </source>
</evidence>
<evidence type="ECO:0000256" key="9">
    <source>
        <dbReference type="ARBA" id="ARBA00022553"/>
    </source>
</evidence>
<keyword evidence="20" id="KW-0508">mRNA splicing</keyword>
<feature type="binding site" evidence="30">
    <location>
        <position position="57"/>
    </location>
    <ligand>
        <name>Zn(2+)</name>
        <dbReference type="ChEBI" id="CHEBI:29105"/>
    </ligand>
</feature>
<keyword evidence="10" id="KW-0507">mRNA processing</keyword>
<feature type="domain" description="C2H2-type" evidence="32">
    <location>
        <begin position="440"/>
        <end position="467"/>
    </location>
</feature>
<evidence type="ECO:0000256" key="20">
    <source>
        <dbReference type="ARBA" id="ARBA00023187"/>
    </source>
</evidence>
<feature type="domain" description="C2H2-type" evidence="32">
    <location>
        <begin position="216"/>
        <end position="243"/>
    </location>
</feature>
<comment type="subunit">
    <text evidence="5">Homodimer. Associates with components of the exosome multienzyme ribonuclease complex, such as EXOSC3 and EXOSC4. Interacts with NDOR1.</text>
</comment>
<protein>
    <recommendedName>
        <fullName evidence="7">m7GpppX diphosphatase</fullName>
        <ecNumber evidence="6">3.6.1.59</ecNumber>
    </recommendedName>
    <alternativeName>
        <fullName evidence="27">DCS-1</fullName>
    </alternativeName>
    <alternativeName>
        <fullName evidence="24">Decapping scavenger enzyme</fullName>
    </alternativeName>
    <alternativeName>
        <fullName evidence="25">Hint-related 7meGMP-directed hydrolase</fullName>
    </alternativeName>
    <alternativeName>
        <fullName evidence="23">Histidine triad nucleotide-binding protein 5</fullName>
    </alternativeName>
    <alternativeName>
        <fullName evidence="26">Histidine triad protein member 5</fullName>
    </alternativeName>
    <alternativeName>
        <fullName evidence="22">Scavenger mRNA-decapping enzyme DcpS</fullName>
    </alternativeName>
</protein>
<gene>
    <name evidence="34" type="ORF">ILUMI_08252</name>
</gene>
<keyword evidence="18" id="KW-0238">DNA-binding</keyword>
<keyword evidence="13 29" id="KW-0863">Zinc-finger</keyword>
<dbReference type="GO" id="GO:0140932">
    <property type="term" value="F:5'-(N(7)-methyl 5'-triphosphoguanosine)-[mRNA] diphosphatase activity"/>
    <property type="evidence" value="ECO:0007669"/>
    <property type="project" value="UniProtKB-EC"/>
</dbReference>
<dbReference type="Proteomes" id="UP000801492">
    <property type="component" value="Unassembled WGS sequence"/>
</dbReference>
<comment type="subcellular location">
    <subcellularLocation>
        <location evidence="2">Cytoplasm</location>
    </subcellularLocation>
    <subcellularLocation>
        <location evidence="1">Nucleus</location>
    </subcellularLocation>
</comment>
<evidence type="ECO:0000256" key="18">
    <source>
        <dbReference type="ARBA" id="ARBA00023125"/>
    </source>
</evidence>
<dbReference type="EC" id="3.6.1.59" evidence="6"/>
<dbReference type="PANTHER" id="PTHR24404">
    <property type="entry name" value="ZINC FINGER PROTEIN"/>
    <property type="match status" value="1"/>
</dbReference>
<evidence type="ECO:0000256" key="8">
    <source>
        <dbReference type="ARBA" id="ARBA00022490"/>
    </source>
</evidence>
<feature type="binding site" evidence="30">
    <location>
        <position position="60"/>
    </location>
    <ligand>
        <name>Zn(2+)</name>
        <dbReference type="ChEBI" id="CHEBI:29105"/>
    </ligand>
</feature>
<evidence type="ECO:0000256" key="27">
    <source>
        <dbReference type="ARBA" id="ARBA00032946"/>
    </source>
</evidence>
<feature type="domain" description="C2H2-type" evidence="32">
    <location>
        <begin position="272"/>
        <end position="299"/>
    </location>
</feature>
<feature type="domain" description="C2H2-type" evidence="32">
    <location>
        <begin position="328"/>
        <end position="355"/>
    </location>
</feature>
<dbReference type="SUPFAM" id="SSF57667">
    <property type="entry name" value="beta-beta-alpha zinc fingers"/>
    <property type="match status" value="6"/>
</dbReference>
<dbReference type="GO" id="GO:0005737">
    <property type="term" value="C:cytoplasm"/>
    <property type="evidence" value="ECO:0007669"/>
    <property type="project" value="UniProtKB-SubCell"/>
</dbReference>
<dbReference type="SMART" id="SM00868">
    <property type="entry name" value="zf-AD"/>
    <property type="match status" value="1"/>
</dbReference>
<evidence type="ECO:0000313" key="34">
    <source>
        <dbReference type="EMBL" id="KAF2897921.1"/>
    </source>
</evidence>
<keyword evidence="11 30" id="KW-0479">Metal-binding</keyword>
<dbReference type="FunFam" id="3.30.160.60:FF:000446">
    <property type="entry name" value="Zinc finger protein"/>
    <property type="match status" value="1"/>
</dbReference>
<dbReference type="FunFam" id="3.30.160.60:FF:001465">
    <property type="entry name" value="Zinc finger protein 560"/>
    <property type="match status" value="1"/>
</dbReference>
<evidence type="ECO:0000256" key="21">
    <source>
        <dbReference type="ARBA" id="ARBA00023242"/>
    </source>
</evidence>
<dbReference type="GO" id="GO:0000290">
    <property type="term" value="P:deadenylation-dependent decapping of nuclear-transcribed mRNA"/>
    <property type="evidence" value="ECO:0007669"/>
    <property type="project" value="InterPro"/>
</dbReference>
<dbReference type="InterPro" id="IPR050589">
    <property type="entry name" value="Ikaros_C2H2-ZF"/>
</dbReference>
<sequence>MEIKDENKLTEFTKVCRTCLSTKSDMKSVFESAINEMIMACTSVQVQINDGLPQLICAQCICQVNNAYSFKKLCEENDFTLRKVIFKTENDNVSSDDDVGVKVDDEIEDIDDSLKMEEEISEVNDDSTTVVKTKRSTRRTSKRSVKKENGSLVESSDNSSTHCSWCGQNLLDTDEETHIADYHQQGKHICCICRKEYVDIKVLKRHLRVHRLKKRHVCSTCGKSFYGANDLTIHNRIHTGEKPLVCSICAKAFSDPRGLNSHMKTHTGVKPYNCKICGKNFAHSFVLSTHMRTHTAERPYICSACGKTFVYAHNLQIHMRTHTGERPYSCSQCAKAFSSSSTLSAHLMTHTGEKRFVCSVCGKRVARSGDLAVHMRTHTGEKPYACTLCPKRYRMSCHLTAHMKSHTGEKNHICGVCNKAFADPRVLRSHMTIHTGERPHVCSFCGRAFAHYSALSAHLLSLKETKMATTQAKHNLPDEAPEKNKKIKLNEEENTENSVHLSLNDLSKFKVDKILHNNTNRKNICVQGSFESCKGVGLILLEKTAFSEESFTEKSNYFTEENTLKKVFHNDIYGNYEYYPKIDLNSIKATIIHPATEKHIQKFSVQTIYIIDETPEIYKEVTLPNLKEEQFNLQWVYNILEHKSEADRIVCEDTDSVNGFTLVPDLKWDGTTLETLYLLAIARVHDIKSLRDLNETHLPLLKNIQEKGINAIKSKYGLDASQLRIYLHYQPSFYHLHVHFTYLKYDAPGITAERSHLLSNVISNIELLPDYYQKVTLPFVVVFERVLPLPDNLDTNDWFCHGHNTAVENLIPKTNEIFYTHCYVQVNEGLLKGLMIKDLNLVCKRCLAWIGVILRNTHQVWFNTVTFNDNNHNFTSCPLNDAFKTVRQILNNSLLGSIKIILTCQTSPTRKEFILLWVIEKNLKVRFDLNVVDVAKVLFKFSKTNDWQNDMNISVVDISKPMMTKLLKHLYEMNRYIPKDFSISNDFYVSYLMLYKDG</sequence>
<dbReference type="FunFam" id="3.30.160.60:FF:002716">
    <property type="entry name" value="Zinc finger protein 212"/>
    <property type="match status" value="1"/>
</dbReference>
<evidence type="ECO:0000256" key="5">
    <source>
        <dbReference type="ARBA" id="ARBA00011140"/>
    </source>
</evidence>
<dbReference type="GO" id="GO:0000122">
    <property type="term" value="P:negative regulation of transcription by RNA polymerase II"/>
    <property type="evidence" value="ECO:0007669"/>
    <property type="project" value="UniProtKB-ARBA"/>
</dbReference>
<evidence type="ECO:0000256" key="26">
    <source>
        <dbReference type="ARBA" id="ARBA00030830"/>
    </source>
</evidence>
<evidence type="ECO:0000256" key="22">
    <source>
        <dbReference type="ARBA" id="ARBA00029885"/>
    </source>
</evidence>
<evidence type="ECO:0000256" key="17">
    <source>
        <dbReference type="ARBA" id="ARBA00023015"/>
    </source>
</evidence>
<dbReference type="PROSITE" id="PS51915">
    <property type="entry name" value="ZAD"/>
    <property type="match status" value="1"/>
</dbReference>
<keyword evidence="8" id="KW-0963">Cytoplasm</keyword>
<dbReference type="GO" id="GO:0008270">
    <property type="term" value="F:zinc ion binding"/>
    <property type="evidence" value="ECO:0007669"/>
    <property type="project" value="UniProtKB-UniRule"/>
</dbReference>
<dbReference type="FunFam" id="3.30.160.60:FF:001370">
    <property type="entry name" value="Zinc finger protein"/>
    <property type="match status" value="1"/>
</dbReference>
<feature type="binding site" evidence="30">
    <location>
        <position position="16"/>
    </location>
    <ligand>
        <name>Zn(2+)</name>
        <dbReference type="ChEBI" id="CHEBI:29105"/>
    </ligand>
</feature>
<dbReference type="InterPro" id="IPR036236">
    <property type="entry name" value="Znf_C2H2_sf"/>
</dbReference>
<dbReference type="SMART" id="SM00355">
    <property type="entry name" value="ZnF_C2H2"/>
    <property type="match status" value="10"/>
</dbReference>
<dbReference type="AlphaFoldDB" id="A0A8K0D6L8"/>
<dbReference type="GO" id="GO:0006397">
    <property type="term" value="P:mRNA processing"/>
    <property type="evidence" value="ECO:0007669"/>
    <property type="project" value="UniProtKB-KW"/>
</dbReference>
<evidence type="ECO:0000256" key="19">
    <source>
        <dbReference type="ARBA" id="ARBA00023163"/>
    </source>
</evidence>
<evidence type="ECO:0000256" key="29">
    <source>
        <dbReference type="PROSITE-ProRule" id="PRU00042"/>
    </source>
</evidence>
<comment type="caution">
    <text evidence="34">The sequence shown here is derived from an EMBL/GenBank/DDBJ whole genome shotgun (WGS) entry which is preliminary data.</text>
</comment>
<evidence type="ECO:0000259" key="33">
    <source>
        <dbReference type="PROSITE" id="PS51915"/>
    </source>
</evidence>
<comment type="catalytic activity">
    <reaction evidence="28">
        <text>a 5'-end (N(7)-methyl 5'-triphosphoguanosine)-ribonucleoside in mRNA + H2O = N(7)-methyl-GMP + a 5'-end diphospho-ribonucleoside in mRNA + 2 H(+)</text>
        <dbReference type="Rhea" id="RHEA:65388"/>
        <dbReference type="Rhea" id="RHEA-COMP:17165"/>
        <dbReference type="Rhea" id="RHEA-COMP:17167"/>
        <dbReference type="ChEBI" id="CHEBI:15377"/>
        <dbReference type="ChEBI" id="CHEBI:15378"/>
        <dbReference type="ChEBI" id="CHEBI:58285"/>
        <dbReference type="ChEBI" id="CHEBI:156461"/>
        <dbReference type="ChEBI" id="CHEBI:167616"/>
        <dbReference type="EC" id="3.6.1.59"/>
    </reaction>
</comment>
<feature type="domain" description="C2H2-type" evidence="32">
    <location>
        <begin position="384"/>
        <end position="411"/>
    </location>
</feature>
<accession>A0A8K0D6L8</accession>
<keyword evidence="12" id="KW-0677">Repeat</keyword>
<feature type="binding site" evidence="30">
    <location>
        <position position="19"/>
    </location>
    <ligand>
        <name>Zn(2+)</name>
        <dbReference type="ChEBI" id="CHEBI:29105"/>
    </ligand>
</feature>
<dbReference type="SUPFAM" id="SSF54197">
    <property type="entry name" value="HIT-like"/>
    <property type="match status" value="1"/>
</dbReference>
<dbReference type="InterPro" id="IPR008594">
    <property type="entry name" value="DcpS/DCS2"/>
</dbReference>
<evidence type="ECO:0000256" key="14">
    <source>
        <dbReference type="ARBA" id="ARBA00022801"/>
    </source>
</evidence>
<feature type="domain" description="C2H2-type" evidence="32">
    <location>
        <begin position="300"/>
        <end position="327"/>
    </location>
</feature>
<keyword evidence="15 30" id="KW-0862">Zinc</keyword>
<keyword evidence="14" id="KW-0378">Hydrolase</keyword>
<keyword evidence="19" id="KW-0804">Transcription</keyword>
<keyword evidence="16" id="KW-0007">Acetylation</keyword>
<dbReference type="EMBL" id="VTPC01003853">
    <property type="protein sequence ID" value="KAF2897921.1"/>
    <property type="molecule type" value="Genomic_DNA"/>
</dbReference>
<evidence type="ECO:0000256" key="6">
    <source>
        <dbReference type="ARBA" id="ARBA00012520"/>
    </source>
</evidence>
<dbReference type="PROSITE" id="PS00028">
    <property type="entry name" value="ZINC_FINGER_C2H2_1"/>
    <property type="match status" value="9"/>
</dbReference>
<feature type="domain" description="C2H2-type" evidence="32">
    <location>
        <begin position="356"/>
        <end position="383"/>
    </location>
</feature>
<evidence type="ECO:0000256" key="2">
    <source>
        <dbReference type="ARBA" id="ARBA00004496"/>
    </source>
</evidence>
<organism evidence="34 35">
    <name type="scientific">Ignelater luminosus</name>
    <name type="common">Cucubano</name>
    <name type="synonym">Pyrophorus luminosus</name>
    <dbReference type="NCBI Taxonomy" id="2038154"/>
    <lineage>
        <taxon>Eukaryota</taxon>
        <taxon>Metazoa</taxon>
        <taxon>Ecdysozoa</taxon>
        <taxon>Arthropoda</taxon>
        <taxon>Hexapoda</taxon>
        <taxon>Insecta</taxon>
        <taxon>Pterygota</taxon>
        <taxon>Neoptera</taxon>
        <taxon>Endopterygota</taxon>
        <taxon>Coleoptera</taxon>
        <taxon>Polyphaga</taxon>
        <taxon>Elateriformia</taxon>
        <taxon>Elateroidea</taxon>
        <taxon>Elateridae</taxon>
        <taxon>Agrypninae</taxon>
        <taxon>Pyrophorini</taxon>
        <taxon>Ignelater</taxon>
    </lineage>
</organism>
<evidence type="ECO:0000256" key="24">
    <source>
        <dbReference type="ARBA" id="ARBA00030609"/>
    </source>
</evidence>
<dbReference type="SUPFAM" id="SSF57716">
    <property type="entry name" value="Glucocorticoid receptor-like (DNA-binding domain)"/>
    <property type="match status" value="1"/>
</dbReference>
<dbReference type="Pfam" id="PF07776">
    <property type="entry name" value="zf-AD"/>
    <property type="match status" value="1"/>
</dbReference>
<evidence type="ECO:0000256" key="7">
    <source>
        <dbReference type="ARBA" id="ARBA00015636"/>
    </source>
</evidence>
<comment type="similarity">
    <text evidence="3">Belongs to the krueppel C2H2-type zinc-finger protein family.</text>
</comment>
<dbReference type="Gene3D" id="3.40.1800.20">
    <property type="match status" value="1"/>
</dbReference>
<dbReference type="FunFam" id="3.30.160.60:FF:000624">
    <property type="entry name" value="zinc finger protein 697"/>
    <property type="match status" value="2"/>
</dbReference>
<dbReference type="Gene3D" id="3.30.160.60">
    <property type="entry name" value="Classic Zinc Finger"/>
    <property type="match status" value="9"/>
</dbReference>
<evidence type="ECO:0000256" key="3">
    <source>
        <dbReference type="ARBA" id="ARBA00006991"/>
    </source>
</evidence>
<dbReference type="FunFam" id="3.30.160.60:FF:001049">
    <property type="entry name" value="zinc finger protein 319"/>
    <property type="match status" value="1"/>
</dbReference>
<dbReference type="FunFam" id="3.30.428.10:FF:000006">
    <property type="entry name" value="m7GpppX diphosphatase"/>
    <property type="match status" value="1"/>
</dbReference>
<evidence type="ECO:0000256" key="30">
    <source>
        <dbReference type="PROSITE-ProRule" id="PRU01263"/>
    </source>
</evidence>
<evidence type="ECO:0000256" key="1">
    <source>
        <dbReference type="ARBA" id="ARBA00004123"/>
    </source>
</evidence>
<feature type="region of interest" description="Disordered" evidence="31">
    <location>
        <begin position="133"/>
        <end position="159"/>
    </location>
</feature>
<dbReference type="GO" id="GO:0005634">
    <property type="term" value="C:nucleus"/>
    <property type="evidence" value="ECO:0007669"/>
    <property type="project" value="UniProtKB-SubCell"/>
</dbReference>
<dbReference type="PROSITE" id="PS50157">
    <property type="entry name" value="ZINC_FINGER_C2H2_2"/>
    <property type="match status" value="10"/>
</dbReference>
<dbReference type="PANTHER" id="PTHR24404:SF114">
    <property type="entry name" value="KLUMPFUSS, ISOFORM B-RELATED"/>
    <property type="match status" value="1"/>
</dbReference>
<evidence type="ECO:0000256" key="23">
    <source>
        <dbReference type="ARBA" id="ARBA00030042"/>
    </source>
</evidence>
<evidence type="ECO:0000256" key="16">
    <source>
        <dbReference type="ARBA" id="ARBA00022990"/>
    </source>
</evidence>
<dbReference type="Gene3D" id="3.30.428.10">
    <property type="entry name" value="HIT-like"/>
    <property type="match status" value="1"/>
</dbReference>
<reference evidence="34" key="1">
    <citation type="submission" date="2019-08" db="EMBL/GenBank/DDBJ databases">
        <title>The genome of the North American firefly Photinus pyralis.</title>
        <authorList>
            <consortium name="Photinus pyralis genome working group"/>
            <person name="Fallon T.R."/>
            <person name="Sander Lower S.E."/>
            <person name="Weng J.-K."/>
        </authorList>
    </citation>
    <scope>NUCLEOTIDE SEQUENCE</scope>
    <source>
        <strain evidence="34">TRF0915ILg1</strain>
        <tissue evidence="34">Whole body</tissue>
    </source>
</reference>
<name>A0A8K0D6L8_IGNLU</name>
<keyword evidence="21" id="KW-0539">Nucleus</keyword>
<keyword evidence="35" id="KW-1185">Reference proteome</keyword>
<dbReference type="GO" id="GO:0000340">
    <property type="term" value="F:RNA 7-methylguanosine cap binding"/>
    <property type="evidence" value="ECO:0007669"/>
    <property type="project" value="UniProtKB-ARBA"/>
</dbReference>
<evidence type="ECO:0000256" key="12">
    <source>
        <dbReference type="ARBA" id="ARBA00022737"/>
    </source>
</evidence>
<feature type="compositionally biased region" description="Basic residues" evidence="31">
    <location>
        <begin position="133"/>
        <end position="145"/>
    </location>
</feature>
<dbReference type="FunFam" id="3.30.160.60:FF:002287">
    <property type="entry name" value="Uncharacterized protein"/>
    <property type="match status" value="1"/>
</dbReference>
<evidence type="ECO:0000256" key="28">
    <source>
        <dbReference type="ARBA" id="ARBA00048222"/>
    </source>
</evidence>
<dbReference type="SUPFAM" id="SSF102860">
    <property type="entry name" value="mRNA decapping enzyme DcpS N-terminal domain"/>
    <property type="match status" value="1"/>
</dbReference>
<feature type="domain" description="C2H2-type" evidence="32">
    <location>
        <begin position="244"/>
        <end position="271"/>
    </location>
</feature>
<dbReference type="FunFam" id="3.30.160.60:FF:002343">
    <property type="entry name" value="Zinc finger protein 33A"/>
    <property type="match status" value="1"/>
</dbReference>
<evidence type="ECO:0000256" key="25">
    <source>
        <dbReference type="ARBA" id="ARBA00030789"/>
    </source>
</evidence>
<evidence type="ECO:0000256" key="10">
    <source>
        <dbReference type="ARBA" id="ARBA00022664"/>
    </source>
</evidence>